<reference evidence="1 2" key="1">
    <citation type="journal article" date="2023" name="IScience">
        <title>Expanded male sex-determining region conserved during the evolution of homothallism in the green alga Volvox.</title>
        <authorList>
            <person name="Yamamoto K."/>
            <person name="Matsuzaki R."/>
            <person name="Mahakham W."/>
            <person name="Heman W."/>
            <person name="Sekimoto H."/>
            <person name="Kawachi M."/>
            <person name="Minakuchi Y."/>
            <person name="Toyoda A."/>
            <person name="Nozaki H."/>
        </authorList>
    </citation>
    <scope>NUCLEOTIDE SEQUENCE [LARGE SCALE GENOMIC DNA]</scope>
    <source>
        <strain evidence="1 2">NIES-4468</strain>
    </source>
</reference>
<sequence>VAVAGVAGAVDAALDLLLAAPDRKRHVLSDLADGGVLVLLTKDLSGGSDVICLWKRVMGIKDVNGRLTSSCICEVERIVCHPTTHHHLHPKVPIRPTTITVA</sequence>
<protein>
    <submittedName>
        <fullName evidence="1">Uncharacterized protein</fullName>
    </submittedName>
</protein>
<name>A0ABQ5SKZ9_9CHLO</name>
<evidence type="ECO:0000313" key="1">
    <source>
        <dbReference type="EMBL" id="GLI70667.1"/>
    </source>
</evidence>
<comment type="caution">
    <text evidence="1">The sequence shown here is derived from an EMBL/GenBank/DDBJ whole genome shotgun (WGS) entry which is preliminary data.</text>
</comment>
<proteinExistence type="predicted"/>
<organism evidence="1 2">
    <name type="scientific">Volvox africanus</name>
    <dbReference type="NCBI Taxonomy" id="51714"/>
    <lineage>
        <taxon>Eukaryota</taxon>
        <taxon>Viridiplantae</taxon>
        <taxon>Chlorophyta</taxon>
        <taxon>core chlorophytes</taxon>
        <taxon>Chlorophyceae</taxon>
        <taxon>CS clade</taxon>
        <taxon>Chlamydomonadales</taxon>
        <taxon>Volvocaceae</taxon>
        <taxon>Volvox</taxon>
    </lineage>
</organism>
<keyword evidence="2" id="KW-1185">Reference proteome</keyword>
<feature type="non-terminal residue" evidence="1">
    <location>
        <position position="1"/>
    </location>
</feature>
<dbReference type="EMBL" id="BSDZ01000094">
    <property type="protein sequence ID" value="GLI70667.1"/>
    <property type="molecule type" value="Genomic_DNA"/>
</dbReference>
<accession>A0ABQ5SKZ9</accession>
<evidence type="ECO:0000313" key="2">
    <source>
        <dbReference type="Proteomes" id="UP001165090"/>
    </source>
</evidence>
<dbReference type="Proteomes" id="UP001165090">
    <property type="component" value="Unassembled WGS sequence"/>
</dbReference>
<gene>
    <name evidence="1" type="ORF">VaNZ11_015606</name>
</gene>